<dbReference type="Proteomes" id="UP001633002">
    <property type="component" value="Unassembled WGS sequence"/>
</dbReference>
<dbReference type="GO" id="GO:0005634">
    <property type="term" value="C:nucleus"/>
    <property type="evidence" value="ECO:0007669"/>
    <property type="project" value="UniProtKB-SubCell"/>
</dbReference>
<protein>
    <submittedName>
        <fullName evidence="6">Uncharacterized protein</fullName>
    </submittedName>
</protein>
<accession>A0ABD3HD57</accession>
<sequence>MPPATMLPSADQGFTIGPSLGYALPSQATRRKTPSELRQEQLKRNVRLKPGLDGEQTAFPSQGSSAESKKVPPRLVDTRVADIFAATKPHERPKFPLAKQMDGVVQKTPILPSGTRAEPGTGDLPKPRTTNSSLENGGRNLHAAQTLDRFRGVTEMSAAVSAQPVGSGVNMVEALKMMAPITGQGSRESAVKFTDPVTAPLTEAFCKSRTPPVDLSLKLNARFLSADCLLWCHRTSFANEVEGLSKFVTNPGGGKQDVVHRQPEGCAEPEILKRFGARFCQALFSWVHPSPQYSGLYDIALTSARGDWRKDPQLTALYRMWEDSFSSLYHMFRHRRCGQFYYCTQQFVVMFVGGEIAGKDKNASTAYWSRSTRGLRRLLKEHGVEFLMPFSTPESDTTTVEELQELTEFEQLHPGQTRVIDSPAVVDNSASSLLVFEGKNVHRLFDFLLNYRYLVGSAKAKEFPTLYSPAEFKSATLYAPEVKCKRAEYDSSSKNEQGKNTSERSRNVAVKEMMYSLELKDPSGAYIPPWVILRICEVLQESQSSGFEASLNTGPLTEILNAANTLAEGTRVPESDGKGIRRIAFEEIPAEVHHCKMKVLKQLKFSGGFYFSSSKASR</sequence>
<gene>
    <name evidence="6" type="ORF">R1sor_013583</name>
</gene>
<feature type="region of interest" description="Disordered" evidence="5">
    <location>
        <begin position="109"/>
        <end position="138"/>
    </location>
</feature>
<keyword evidence="7" id="KW-1185">Reference proteome</keyword>
<keyword evidence="3" id="KW-0539">Nucleus</keyword>
<dbReference type="PRINTS" id="PR02064">
    <property type="entry name" value="DONSON"/>
</dbReference>
<dbReference type="InterPro" id="IPR024861">
    <property type="entry name" value="Donson"/>
</dbReference>
<name>A0ABD3HD57_9MARC</name>
<dbReference type="PANTHER" id="PTHR12972:SF0">
    <property type="entry name" value="PROTEIN DOWNSTREAM NEIGHBOR OF SON"/>
    <property type="match status" value="1"/>
</dbReference>
<reference evidence="6 7" key="1">
    <citation type="submission" date="2024-09" db="EMBL/GenBank/DDBJ databases">
        <title>Chromosome-scale assembly of Riccia sorocarpa.</title>
        <authorList>
            <person name="Paukszto L."/>
        </authorList>
    </citation>
    <scope>NUCLEOTIDE SEQUENCE [LARGE SCALE GENOMIC DNA]</scope>
    <source>
        <strain evidence="6">LP-2024</strain>
        <tissue evidence="6">Aerial parts of the thallus</tissue>
    </source>
</reference>
<dbReference type="AlphaFoldDB" id="A0ABD3HD57"/>
<comment type="similarity">
    <text evidence="4">Belongs to the DONSON family.</text>
</comment>
<organism evidence="6 7">
    <name type="scientific">Riccia sorocarpa</name>
    <dbReference type="NCBI Taxonomy" id="122646"/>
    <lineage>
        <taxon>Eukaryota</taxon>
        <taxon>Viridiplantae</taxon>
        <taxon>Streptophyta</taxon>
        <taxon>Embryophyta</taxon>
        <taxon>Marchantiophyta</taxon>
        <taxon>Marchantiopsida</taxon>
        <taxon>Marchantiidae</taxon>
        <taxon>Marchantiales</taxon>
        <taxon>Ricciaceae</taxon>
        <taxon>Riccia</taxon>
    </lineage>
</organism>
<dbReference type="EMBL" id="JBJQOH010000004">
    <property type="protein sequence ID" value="KAL3687274.1"/>
    <property type="molecule type" value="Genomic_DNA"/>
</dbReference>
<comment type="caution">
    <text evidence="6">The sequence shown here is derived from an EMBL/GenBank/DDBJ whole genome shotgun (WGS) entry which is preliminary data.</text>
</comment>
<feature type="region of interest" description="Disordered" evidence="5">
    <location>
        <begin position="1"/>
        <end position="72"/>
    </location>
</feature>
<feature type="compositionally biased region" description="Basic and acidic residues" evidence="5">
    <location>
        <begin position="33"/>
        <end position="43"/>
    </location>
</feature>
<dbReference type="PANTHER" id="PTHR12972">
    <property type="entry name" value="DOWNSTREAM NEIGHBOR OF SON"/>
    <property type="match status" value="1"/>
</dbReference>
<evidence type="ECO:0000256" key="5">
    <source>
        <dbReference type="SAM" id="MobiDB-lite"/>
    </source>
</evidence>
<evidence type="ECO:0000256" key="1">
    <source>
        <dbReference type="ARBA" id="ARBA00004123"/>
    </source>
</evidence>
<evidence type="ECO:0000256" key="3">
    <source>
        <dbReference type="ARBA" id="ARBA00023242"/>
    </source>
</evidence>
<evidence type="ECO:0000256" key="2">
    <source>
        <dbReference type="ARBA" id="ARBA00022473"/>
    </source>
</evidence>
<proteinExistence type="inferred from homology"/>
<keyword evidence="2" id="KW-0217">Developmental protein</keyword>
<evidence type="ECO:0000313" key="7">
    <source>
        <dbReference type="Proteomes" id="UP001633002"/>
    </source>
</evidence>
<evidence type="ECO:0000313" key="6">
    <source>
        <dbReference type="EMBL" id="KAL3687274.1"/>
    </source>
</evidence>
<evidence type="ECO:0000256" key="4">
    <source>
        <dbReference type="ARBA" id="ARBA00025806"/>
    </source>
</evidence>
<comment type="subcellular location">
    <subcellularLocation>
        <location evidence="1">Nucleus</location>
    </subcellularLocation>
</comment>